<reference evidence="1 2" key="1">
    <citation type="submission" date="2015-10" db="EMBL/GenBank/DDBJ databases">
        <title>Candidatus Desulfofervidus auxilii, a hydrogenotrophic sulfate-reducing bacterium involved in the thermophilic anaerobic oxidation of methane.</title>
        <authorList>
            <person name="Krukenberg V."/>
            <person name="Richter M."/>
            <person name="Wegener G."/>
        </authorList>
    </citation>
    <scope>NUCLEOTIDE SEQUENCE [LARGE SCALE GENOMIC DNA]</scope>
    <source>
        <strain evidence="1 2">HS1</strain>
    </source>
</reference>
<dbReference type="EMBL" id="CP013015">
    <property type="protein sequence ID" value="AMM40414.1"/>
    <property type="molecule type" value="Genomic_DNA"/>
</dbReference>
<name>A0A7U4QJD1_DESA2</name>
<gene>
    <name evidence="1" type="ORF">HS1_000608</name>
</gene>
<organism evidence="1 2">
    <name type="scientific">Desulfofervidus auxilii</name>
    <dbReference type="NCBI Taxonomy" id="1621989"/>
    <lineage>
        <taxon>Bacteria</taxon>
        <taxon>Pseudomonadati</taxon>
        <taxon>Thermodesulfobacteriota</taxon>
        <taxon>Candidatus Desulfofervidia</taxon>
        <taxon>Candidatus Desulfofervidales</taxon>
        <taxon>Candidatus Desulfofervidaceae</taxon>
        <taxon>Candidatus Desulfofervidus</taxon>
    </lineage>
</organism>
<proteinExistence type="predicted"/>
<dbReference type="Proteomes" id="UP000070560">
    <property type="component" value="Chromosome"/>
</dbReference>
<evidence type="ECO:0000313" key="2">
    <source>
        <dbReference type="Proteomes" id="UP000070560"/>
    </source>
</evidence>
<dbReference type="KEGG" id="daw:HS1_000608"/>
<dbReference type="AlphaFoldDB" id="A0A7U4QJD1"/>
<accession>A0A7U4QJD1</accession>
<protein>
    <submittedName>
        <fullName evidence="1">Uncharacterized protein</fullName>
    </submittedName>
</protein>
<evidence type="ECO:0000313" key="1">
    <source>
        <dbReference type="EMBL" id="AMM40414.1"/>
    </source>
</evidence>
<keyword evidence="2" id="KW-1185">Reference proteome</keyword>
<sequence length="61" mass="7407">MVEERAIKALCLRHRSYRTKRAYLAWLARFYGCGLRLSECVRLCILEFYPKSRGFWDIENF</sequence>